<evidence type="ECO:0000313" key="2">
    <source>
        <dbReference type="Proteomes" id="UP000299102"/>
    </source>
</evidence>
<reference evidence="1 2" key="1">
    <citation type="journal article" date="2019" name="Commun. Biol.">
        <title>The bagworm genome reveals a unique fibroin gene that provides high tensile strength.</title>
        <authorList>
            <person name="Kono N."/>
            <person name="Nakamura H."/>
            <person name="Ohtoshi R."/>
            <person name="Tomita M."/>
            <person name="Numata K."/>
            <person name="Arakawa K."/>
        </authorList>
    </citation>
    <scope>NUCLEOTIDE SEQUENCE [LARGE SCALE GENOMIC DNA]</scope>
</reference>
<dbReference type="AlphaFoldDB" id="A0A4C1WA06"/>
<protein>
    <submittedName>
        <fullName evidence="1">Uncharacterized protein</fullName>
    </submittedName>
</protein>
<proteinExistence type="predicted"/>
<name>A0A4C1WA06_EUMVA</name>
<evidence type="ECO:0000313" key="1">
    <source>
        <dbReference type="EMBL" id="GBP47883.1"/>
    </source>
</evidence>
<dbReference type="OrthoDB" id="6141723at2759"/>
<accession>A0A4C1WA06</accession>
<keyword evidence="2" id="KW-1185">Reference proteome</keyword>
<comment type="caution">
    <text evidence="1">The sequence shown here is derived from an EMBL/GenBank/DDBJ whole genome shotgun (WGS) entry which is preliminary data.</text>
</comment>
<dbReference type="Proteomes" id="UP000299102">
    <property type="component" value="Unassembled WGS sequence"/>
</dbReference>
<dbReference type="EMBL" id="BGZK01000512">
    <property type="protein sequence ID" value="GBP47883.1"/>
    <property type="molecule type" value="Genomic_DNA"/>
</dbReference>
<gene>
    <name evidence="1" type="ORF">EVAR_33599_1</name>
</gene>
<organism evidence="1 2">
    <name type="scientific">Eumeta variegata</name>
    <name type="common">Bagworm moth</name>
    <name type="synonym">Eumeta japonica</name>
    <dbReference type="NCBI Taxonomy" id="151549"/>
    <lineage>
        <taxon>Eukaryota</taxon>
        <taxon>Metazoa</taxon>
        <taxon>Ecdysozoa</taxon>
        <taxon>Arthropoda</taxon>
        <taxon>Hexapoda</taxon>
        <taxon>Insecta</taxon>
        <taxon>Pterygota</taxon>
        <taxon>Neoptera</taxon>
        <taxon>Endopterygota</taxon>
        <taxon>Lepidoptera</taxon>
        <taxon>Glossata</taxon>
        <taxon>Ditrysia</taxon>
        <taxon>Tineoidea</taxon>
        <taxon>Psychidae</taxon>
        <taxon>Oiketicinae</taxon>
        <taxon>Eumeta</taxon>
    </lineage>
</organism>
<sequence>MPQKTQERLLGHLLRNKDYNKAIDLIDFLISVSAAEASGDIRLQTHKHTFTCYKDEPARKDLTDVGDAREVCEDRTMWKSVVSAYPTGKSV</sequence>